<evidence type="ECO:0000313" key="3">
    <source>
        <dbReference type="EMBL" id="ENN96781.1"/>
    </source>
</evidence>
<name>N6VUB0_9EURY</name>
<evidence type="ECO:0000313" key="4">
    <source>
        <dbReference type="Proteomes" id="UP000053695"/>
    </source>
</evidence>
<evidence type="ECO:0008006" key="5">
    <source>
        <dbReference type="Google" id="ProtNLM"/>
    </source>
</evidence>
<dbReference type="PATRIC" id="fig|1069083.5.peg.82"/>
<dbReference type="Pfam" id="PF13938">
    <property type="entry name" value="DUF4213"/>
    <property type="match status" value="1"/>
</dbReference>
<gene>
    <name evidence="3" type="ORF">J422_00426</name>
</gene>
<protein>
    <recommendedName>
        <fullName evidence="5">Heavy-metal chelation domain-containing protein</fullName>
    </recommendedName>
</protein>
<dbReference type="OrthoDB" id="40399at2157"/>
<dbReference type="Gene3D" id="3.40.50.11590">
    <property type="match status" value="1"/>
</dbReference>
<dbReference type="InterPro" id="IPR025251">
    <property type="entry name" value="DUF4213"/>
</dbReference>
<evidence type="ECO:0000259" key="2">
    <source>
        <dbReference type="Pfam" id="PF13938"/>
    </source>
</evidence>
<organism evidence="3 4">
    <name type="scientific">Methanocaldococcus villosus KIN24-T80</name>
    <dbReference type="NCBI Taxonomy" id="1069083"/>
    <lineage>
        <taxon>Archaea</taxon>
        <taxon>Methanobacteriati</taxon>
        <taxon>Methanobacteriota</taxon>
        <taxon>Methanomada group</taxon>
        <taxon>Methanococci</taxon>
        <taxon>Methanococcales</taxon>
        <taxon>Methanocaldococcaceae</taxon>
        <taxon>Methanocaldococcus</taxon>
    </lineage>
</organism>
<dbReference type="AlphaFoldDB" id="N6VUB0"/>
<dbReference type="SUPFAM" id="SSF159713">
    <property type="entry name" value="Dhaf3308-like"/>
    <property type="match status" value="1"/>
</dbReference>
<evidence type="ECO:0000259" key="1">
    <source>
        <dbReference type="Pfam" id="PF04016"/>
    </source>
</evidence>
<dbReference type="InterPro" id="IPR007161">
    <property type="entry name" value="DUF364"/>
</dbReference>
<dbReference type="Pfam" id="PF04016">
    <property type="entry name" value="DUF364"/>
    <property type="match status" value="1"/>
</dbReference>
<dbReference type="EMBL" id="APMM01000002">
    <property type="protein sequence ID" value="ENN96781.1"/>
    <property type="molecule type" value="Genomic_DNA"/>
</dbReference>
<accession>N6VUB0</accession>
<proteinExistence type="predicted"/>
<comment type="caution">
    <text evidence="3">The sequence shown here is derived from an EMBL/GenBank/DDBJ whole genome shotgun (WGS) entry which is preliminary data.</text>
</comment>
<dbReference type="Proteomes" id="UP000053695">
    <property type="component" value="Unassembled WGS sequence"/>
</dbReference>
<sequence length="259" mass="29463">MEKKDLISKVDIMLVKELKKKVLKRIDEDFEIVDFSFALPYTYVLIKGKKGNSIGLAMTLIEDIQFCESEFDEIDVRTFIEKVDSVNIIERTIGLATINAVSQYYLNLEGAKFDDATGIIKDVKKVAIIGNMKPIVNKLKNRGYEVYVFERNPRLKSIDTLSDCFEYNLLPNMDAVLISGTSLINDSIDMILERSKKAKIKVLVGATAQALPEFFKGYLTHIASVKIINIKKVLLNLKLGSSSKLFSNEYSRKYYYNIL</sequence>
<dbReference type="STRING" id="1069083.GCA_000371805_00695"/>
<feature type="domain" description="DUF4213" evidence="2">
    <location>
        <begin position="22"/>
        <end position="102"/>
    </location>
</feature>
<feature type="domain" description="Putative heavy-metal chelation" evidence="1">
    <location>
        <begin position="120"/>
        <end position="254"/>
    </location>
</feature>
<reference evidence="3 4" key="1">
    <citation type="journal article" date="2013" name="Genome Announc.">
        <title>Draft Genome Sequence of a Highly Flagellated, Fast-Swimming Archaeon, Methanocaldococcus villosus Strain KIN24-T80 (DSM 22612).</title>
        <authorList>
            <person name="Thennarasu S."/>
            <person name="Polireddy D."/>
            <person name="Antony A."/>
            <person name="Yada M.R."/>
            <person name="Algarawi S."/>
            <person name="Sivakumar N."/>
        </authorList>
    </citation>
    <scope>NUCLEOTIDE SEQUENCE [LARGE SCALE GENOMIC DNA]</scope>
    <source>
        <strain evidence="3 4">KIN24-T80</strain>
    </source>
</reference>
<keyword evidence="4" id="KW-1185">Reference proteome</keyword>